<feature type="compositionally biased region" description="Basic residues" evidence="1">
    <location>
        <begin position="547"/>
        <end position="557"/>
    </location>
</feature>
<dbReference type="EMBL" id="JASWJB010000140">
    <property type="protein sequence ID" value="KAK2595191.1"/>
    <property type="molecule type" value="Genomic_DNA"/>
</dbReference>
<name>A0AAJ0CQR9_9HYPO</name>
<feature type="compositionally biased region" description="Basic residues" evidence="1">
    <location>
        <begin position="181"/>
        <end position="191"/>
    </location>
</feature>
<protein>
    <submittedName>
        <fullName evidence="2">Uncharacterized protein</fullName>
    </submittedName>
</protein>
<accession>A0AAJ0CQR9</accession>
<feature type="compositionally biased region" description="Polar residues" evidence="1">
    <location>
        <begin position="523"/>
        <end position="533"/>
    </location>
</feature>
<feature type="region of interest" description="Disordered" evidence="1">
    <location>
        <begin position="523"/>
        <end position="557"/>
    </location>
</feature>
<feature type="region of interest" description="Disordered" evidence="1">
    <location>
        <begin position="81"/>
        <end position="109"/>
    </location>
</feature>
<sequence length="557" mass="61896">MPIPQSPSYGRYIDHGLRKRRHSSCTDLPPFADASLPSSKKRRLNHPDFPPTTYWENLSRHADSKLHLTKEALRALDHIEDDCPANSSPQRPRRSERLHTRRPSDPTIEQPAQEFLRRSTPANLRKVKRFASRGGPDLKDLRGVNLYASYQHVTHADRLQHPFTGSKYKMSSRESSLGGRKPGRKRGRKRGSQSPVKTNGTTNTGTTKSTGPYDTNFQQHLINHGIYPPRYAYPDGSRPPQPDNMDEIKQALARPRPSLSPSQFSDGKFDSFQDADTNAAKEPQVMSRVIPIIEGKIQDSKCTAGQIPFNNLNHLTDGSLTAGNPDIYYGARPEQLEPDVRKQLSGDIEPSTQDCLPVAPNFLLEVKGPDGSLSVALRQACYNGALGARAIHSLQSYRQSEQYDNKAYALTSVYYGGQLQMYTTHLIPPSAPGKNPSFTTTQIKNWALTGDGDSFRQGVSAYRNGRDWAKLQRDNAINQANERLAEVKADPPLVNDSLGLSFTSKESAAKTTVTSQQTIVNTGSSVPLSYDSETSADELSFDFPPPKRTKSRSPQKR</sequence>
<evidence type="ECO:0000256" key="1">
    <source>
        <dbReference type="SAM" id="MobiDB-lite"/>
    </source>
</evidence>
<feature type="region of interest" description="Disordered" evidence="1">
    <location>
        <begin position="254"/>
        <end position="282"/>
    </location>
</feature>
<feature type="compositionally biased region" description="Basic and acidic residues" evidence="1">
    <location>
        <begin position="93"/>
        <end position="104"/>
    </location>
</feature>
<feature type="compositionally biased region" description="Low complexity" evidence="1">
    <location>
        <begin position="197"/>
        <end position="211"/>
    </location>
</feature>
<feature type="region of interest" description="Disordered" evidence="1">
    <location>
        <begin position="1"/>
        <end position="49"/>
    </location>
</feature>
<evidence type="ECO:0000313" key="3">
    <source>
        <dbReference type="Proteomes" id="UP001251528"/>
    </source>
</evidence>
<evidence type="ECO:0000313" key="2">
    <source>
        <dbReference type="EMBL" id="KAK2595191.1"/>
    </source>
</evidence>
<feature type="region of interest" description="Disordered" evidence="1">
    <location>
        <begin position="158"/>
        <end position="216"/>
    </location>
</feature>
<comment type="caution">
    <text evidence="2">The sequence shown here is derived from an EMBL/GenBank/DDBJ whole genome shotgun (WGS) entry which is preliminary data.</text>
</comment>
<proteinExistence type="predicted"/>
<organism evidence="2 3">
    <name type="scientific">Conoideocrella luteorostrata</name>
    <dbReference type="NCBI Taxonomy" id="1105319"/>
    <lineage>
        <taxon>Eukaryota</taxon>
        <taxon>Fungi</taxon>
        <taxon>Dikarya</taxon>
        <taxon>Ascomycota</taxon>
        <taxon>Pezizomycotina</taxon>
        <taxon>Sordariomycetes</taxon>
        <taxon>Hypocreomycetidae</taxon>
        <taxon>Hypocreales</taxon>
        <taxon>Clavicipitaceae</taxon>
        <taxon>Conoideocrella</taxon>
    </lineage>
</organism>
<reference evidence="2" key="1">
    <citation type="submission" date="2023-06" db="EMBL/GenBank/DDBJ databases">
        <title>Conoideocrella luteorostrata (Hypocreales: Clavicipitaceae), a potential biocontrol fungus for elongate hemlock scale in United States Christmas tree production areas.</title>
        <authorList>
            <person name="Barrett H."/>
            <person name="Lovett B."/>
            <person name="Macias A.M."/>
            <person name="Stajich J.E."/>
            <person name="Kasson M.T."/>
        </authorList>
    </citation>
    <scope>NUCLEOTIDE SEQUENCE</scope>
    <source>
        <strain evidence="2">ARSEF 14590</strain>
    </source>
</reference>
<feature type="region of interest" description="Disordered" evidence="1">
    <location>
        <begin position="226"/>
        <end position="245"/>
    </location>
</feature>
<keyword evidence="3" id="KW-1185">Reference proteome</keyword>
<dbReference type="AlphaFoldDB" id="A0AAJ0CQR9"/>
<dbReference type="Proteomes" id="UP001251528">
    <property type="component" value="Unassembled WGS sequence"/>
</dbReference>
<gene>
    <name evidence="2" type="ORF">QQS21_007096</name>
</gene>